<protein>
    <submittedName>
        <fullName evidence="1">Uncharacterized protein</fullName>
    </submittedName>
</protein>
<dbReference type="Proteomes" id="UP000193040">
    <property type="component" value="Unassembled WGS sequence"/>
</dbReference>
<dbReference type="EMBL" id="MZZM01000026">
    <property type="protein sequence ID" value="ORJ57198.1"/>
    <property type="molecule type" value="Genomic_DNA"/>
</dbReference>
<sequence length="72" mass="7296">MAAMVARADDSVGGHWPVARLGKRVLRLGGAGLPHTLLAGVDVTDAEVLELAPRLGRTAAATLTRKPAGAAT</sequence>
<dbReference type="STRING" id="1784.VC42_24675"/>
<evidence type="ECO:0000313" key="2">
    <source>
        <dbReference type="Proteomes" id="UP000193040"/>
    </source>
</evidence>
<comment type="caution">
    <text evidence="1">The sequence shown here is derived from an EMBL/GenBank/DDBJ whole genome shotgun (WGS) entry which is preliminary data.</text>
</comment>
<gene>
    <name evidence="1" type="ORF">B5M45_21670</name>
</gene>
<reference evidence="1 2" key="1">
    <citation type="submission" date="2017-03" db="EMBL/GenBank/DDBJ databases">
        <title>Genomic insights into Mycobacterium simiae human colonization.</title>
        <authorList>
            <person name="Steffani J.L."/>
            <person name="Brunck M.E."/>
            <person name="Cruz E."/>
            <person name="Montiel R."/>
            <person name="Barona F."/>
        </authorList>
    </citation>
    <scope>NUCLEOTIDE SEQUENCE [LARGE SCALE GENOMIC DNA]</scope>
    <source>
        <strain evidence="1 2">MsiGto</strain>
    </source>
</reference>
<dbReference type="AlphaFoldDB" id="A0A1X0XWH3"/>
<organism evidence="1 2">
    <name type="scientific">Mycobacterium simiae</name>
    <name type="common">Mycobacterium habana</name>
    <dbReference type="NCBI Taxonomy" id="1784"/>
    <lineage>
        <taxon>Bacteria</taxon>
        <taxon>Bacillati</taxon>
        <taxon>Actinomycetota</taxon>
        <taxon>Actinomycetes</taxon>
        <taxon>Mycobacteriales</taxon>
        <taxon>Mycobacteriaceae</taxon>
        <taxon>Mycobacterium</taxon>
        <taxon>Mycobacterium simiae complex</taxon>
    </lineage>
</organism>
<evidence type="ECO:0000313" key="1">
    <source>
        <dbReference type="EMBL" id="ORJ57198.1"/>
    </source>
</evidence>
<proteinExistence type="predicted"/>
<name>A0A1X0XWH3_MYCSI</name>
<accession>A0A1X0XWH3</accession>
<keyword evidence="2" id="KW-1185">Reference proteome</keyword>